<evidence type="ECO:0000259" key="1">
    <source>
        <dbReference type="Pfam" id="PF06985"/>
    </source>
</evidence>
<evidence type="ECO:0000313" key="3">
    <source>
        <dbReference type="Proteomes" id="UP001321749"/>
    </source>
</evidence>
<reference evidence="2" key="2">
    <citation type="submission" date="2023-06" db="EMBL/GenBank/DDBJ databases">
        <authorList>
            <consortium name="Lawrence Berkeley National Laboratory"/>
            <person name="Mondo S.J."/>
            <person name="Hensen N."/>
            <person name="Bonometti L."/>
            <person name="Westerberg I."/>
            <person name="Brannstrom I.O."/>
            <person name="Guillou S."/>
            <person name="Cros-Aarteil S."/>
            <person name="Calhoun S."/>
            <person name="Haridas S."/>
            <person name="Kuo A."/>
            <person name="Pangilinan J."/>
            <person name="Riley R."/>
            <person name="Labutti K."/>
            <person name="Andreopoulos B."/>
            <person name="Lipzen A."/>
            <person name="Chen C."/>
            <person name="Yanf M."/>
            <person name="Daum C."/>
            <person name="Ng V."/>
            <person name="Clum A."/>
            <person name="Steindorff A."/>
            <person name="Ohm R."/>
            <person name="Martin F."/>
            <person name="Silar P."/>
            <person name="Natvig D."/>
            <person name="Lalanne C."/>
            <person name="Gautier V."/>
            <person name="Ament-Velasquez S.L."/>
            <person name="Kruys A."/>
            <person name="Hutchinson M.I."/>
            <person name="Powell A.J."/>
            <person name="Barry K."/>
            <person name="Miller A.N."/>
            <person name="Grigoriev I.V."/>
            <person name="Debuchy R."/>
            <person name="Gladieux P."/>
            <person name="Thoren M.H."/>
            <person name="Johannesson H."/>
        </authorList>
    </citation>
    <scope>NUCLEOTIDE SEQUENCE</scope>
    <source>
        <strain evidence="2">PSN324</strain>
    </source>
</reference>
<protein>
    <submittedName>
        <fullName evidence="2">Heterokaryon incompatibility protein-domain-containing protein</fullName>
    </submittedName>
</protein>
<feature type="domain" description="Heterokaryon incompatibility" evidence="1">
    <location>
        <begin position="57"/>
        <end position="245"/>
    </location>
</feature>
<evidence type="ECO:0000313" key="2">
    <source>
        <dbReference type="EMBL" id="KAK4460584.1"/>
    </source>
</evidence>
<dbReference type="AlphaFoldDB" id="A0AAV9HKJ2"/>
<dbReference type="InterPro" id="IPR010730">
    <property type="entry name" value="HET"/>
</dbReference>
<dbReference type="Pfam" id="PF06985">
    <property type="entry name" value="HET"/>
    <property type="match status" value="1"/>
</dbReference>
<dbReference type="Pfam" id="PF26639">
    <property type="entry name" value="Het-6_barrel"/>
    <property type="match status" value="1"/>
</dbReference>
<gene>
    <name evidence="2" type="ORF">QBC42DRAFT_229294</name>
</gene>
<dbReference type="PANTHER" id="PTHR24148:SF73">
    <property type="entry name" value="HET DOMAIN PROTEIN (AFU_ORTHOLOGUE AFUA_8G01020)"/>
    <property type="match status" value="1"/>
</dbReference>
<comment type="caution">
    <text evidence="2">The sequence shown here is derived from an EMBL/GenBank/DDBJ whole genome shotgun (WGS) entry which is preliminary data.</text>
</comment>
<dbReference type="Proteomes" id="UP001321749">
    <property type="component" value="Unassembled WGS sequence"/>
</dbReference>
<dbReference type="PANTHER" id="PTHR24148">
    <property type="entry name" value="ANKYRIN REPEAT DOMAIN-CONTAINING PROTEIN 39 HOMOLOG-RELATED"/>
    <property type="match status" value="1"/>
</dbReference>
<name>A0AAV9HKJ2_9PEZI</name>
<dbReference type="EMBL" id="MU865009">
    <property type="protein sequence ID" value="KAK4460584.1"/>
    <property type="molecule type" value="Genomic_DNA"/>
</dbReference>
<reference evidence="2" key="1">
    <citation type="journal article" date="2023" name="Mol. Phylogenet. Evol.">
        <title>Genome-scale phylogeny and comparative genomics of the fungal order Sordariales.</title>
        <authorList>
            <person name="Hensen N."/>
            <person name="Bonometti L."/>
            <person name="Westerberg I."/>
            <person name="Brannstrom I.O."/>
            <person name="Guillou S."/>
            <person name="Cros-Aarteil S."/>
            <person name="Calhoun S."/>
            <person name="Haridas S."/>
            <person name="Kuo A."/>
            <person name="Mondo S."/>
            <person name="Pangilinan J."/>
            <person name="Riley R."/>
            <person name="LaButti K."/>
            <person name="Andreopoulos B."/>
            <person name="Lipzen A."/>
            <person name="Chen C."/>
            <person name="Yan M."/>
            <person name="Daum C."/>
            <person name="Ng V."/>
            <person name="Clum A."/>
            <person name="Steindorff A."/>
            <person name="Ohm R.A."/>
            <person name="Martin F."/>
            <person name="Silar P."/>
            <person name="Natvig D.O."/>
            <person name="Lalanne C."/>
            <person name="Gautier V."/>
            <person name="Ament-Velasquez S.L."/>
            <person name="Kruys A."/>
            <person name="Hutchinson M.I."/>
            <person name="Powell A.J."/>
            <person name="Barry K."/>
            <person name="Miller A.N."/>
            <person name="Grigoriev I.V."/>
            <person name="Debuchy R."/>
            <person name="Gladieux P."/>
            <person name="Hiltunen Thoren M."/>
            <person name="Johannesson H."/>
        </authorList>
    </citation>
    <scope>NUCLEOTIDE SEQUENCE</scope>
    <source>
        <strain evidence="2">PSN324</strain>
    </source>
</reference>
<sequence length="683" mass="76114">MTATLYQPLFSTSAGPKQFRLITLLPLLPSSPPSSEAPPISCTLTTYTLKSPDTPAYEALSYCWGSGAADNRVQIQCNSLPFQATTNLADALRRLRLPDRPRTLWIDAICINQDDLAERAEQVGNMRDIYASAARVVIWLGLESDDSALAFATCERVARAVVEQLRADDKVLEGAKQSWMRESIVASWRSMSSINSPDKLDLALYFGSDGNGKQTFIDFVNLNEVKAFARILGRPWWRRSWIVQEICLAEEAIIVCGDLVMDWEVLSLLTISCGMMDLGEASVAAMSDLGGTGCAMFLVQMRAMRRHSAGVTDTSFFDLLVRCRSLQATDPRDKVYALLGLAQPQDPIHELLPVDYAVEVTECYIQLALAILTSSRNLDLLAVERSPASGKTLPSWVPDWRDAETRVAMLPLMVSRLGSDKTRGFRASATNDTYTASVELDSPGHLVLSGYVIDQLIEVEETMPLLFEEQSLWTSGNNGILTVAKNAGHVAGQFFETLLRWERLAIADRDIPNGQQVHEPWRVFFDTLSAGNLYNGPHEDEVHASCLKSWQDHTKWPKRFAMLDSKRRKRLLGSWYHPLLGLSSLSPKLHMTKELLPAPTKPNVPALHQSFLRRLARTEKGHLALVPQLAERGDRVALCRGGKLPLILRQRDIGWELVGSAYVHGIMRGEAWEEGRCERLVIV</sequence>
<accession>A0AAV9HKJ2</accession>
<keyword evidence="3" id="KW-1185">Reference proteome</keyword>
<dbReference type="InterPro" id="IPR052895">
    <property type="entry name" value="HetReg/Transcr_Mod"/>
</dbReference>
<proteinExistence type="predicted"/>
<organism evidence="2 3">
    <name type="scientific">Cladorrhinum samala</name>
    <dbReference type="NCBI Taxonomy" id="585594"/>
    <lineage>
        <taxon>Eukaryota</taxon>
        <taxon>Fungi</taxon>
        <taxon>Dikarya</taxon>
        <taxon>Ascomycota</taxon>
        <taxon>Pezizomycotina</taxon>
        <taxon>Sordariomycetes</taxon>
        <taxon>Sordariomycetidae</taxon>
        <taxon>Sordariales</taxon>
        <taxon>Podosporaceae</taxon>
        <taxon>Cladorrhinum</taxon>
    </lineage>
</organism>